<gene>
    <name evidence="1" type="ORF">OG549_00165</name>
</gene>
<reference evidence="1" key="1">
    <citation type="submission" date="2022-10" db="EMBL/GenBank/DDBJ databases">
        <title>The complete genomes of actinobacterial strains from the NBC collection.</title>
        <authorList>
            <person name="Joergensen T.S."/>
            <person name="Alvarez Arevalo M."/>
            <person name="Sterndorff E.B."/>
            <person name="Faurdal D."/>
            <person name="Vuksanovic O."/>
            <person name="Mourched A.-S."/>
            <person name="Charusanti P."/>
            <person name="Shaw S."/>
            <person name="Blin K."/>
            <person name="Weber T."/>
        </authorList>
    </citation>
    <scope>NUCLEOTIDE SEQUENCE</scope>
    <source>
        <strain evidence="1">NBC_00003</strain>
    </source>
</reference>
<proteinExistence type="predicted"/>
<organism evidence="1">
    <name type="scientific">Streptomyces sp. NBC_00003</name>
    <dbReference type="NCBI Taxonomy" id="2903608"/>
    <lineage>
        <taxon>Bacteria</taxon>
        <taxon>Bacillati</taxon>
        <taxon>Actinomycetota</taxon>
        <taxon>Actinomycetes</taxon>
        <taxon>Kitasatosporales</taxon>
        <taxon>Streptomycetaceae</taxon>
        <taxon>Streptomyces</taxon>
    </lineage>
</organism>
<sequence>MPSGQARKVTAKGGATKWIHWQSGTAQLLPRLIARRTHGPLFPTDRKAPSSSVT</sequence>
<protein>
    <recommendedName>
        <fullName evidence="2">Transposase</fullName>
    </recommendedName>
</protein>
<evidence type="ECO:0000313" key="1">
    <source>
        <dbReference type="EMBL" id="WTW59195.1"/>
    </source>
</evidence>
<accession>A0AAU2UVQ4</accession>
<evidence type="ECO:0008006" key="2">
    <source>
        <dbReference type="Google" id="ProtNLM"/>
    </source>
</evidence>
<dbReference type="AlphaFoldDB" id="A0AAU2UVQ4"/>
<dbReference type="EMBL" id="CP108318">
    <property type="protein sequence ID" value="WTW59195.1"/>
    <property type="molecule type" value="Genomic_DNA"/>
</dbReference>
<name>A0AAU2UVQ4_9ACTN</name>